<dbReference type="AlphaFoldDB" id="A0A6H5GYY3"/>
<proteinExistence type="predicted"/>
<dbReference type="Proteomes" id="UP000479000">
    <property type="component" value="Unassembled WGS sequence"/>
</dbReference>
<reference evidence="1 2" key="1">
    <citation type="submission" date="2020-02" db="EMBL/GenBank/DDBJ databases">
        <authorList>
            <person name="Ferguson B K."/>
        </authorList>
    </citation>
    <scope>NUCLEOTIDE SEQUENCE [LARGE SCALE GENOMIC DNA]</scope>
</reference>
<name>A0A6H5GYY3_9HEMI</name>
<organism evidence="1 2">
    <name type="scientific">Nesidiocoris tenuis</name>
    <dbReference type="NCBI Taxonomy" id="355587"/>
    <lineage>
        <taxon>Eukaryota</taxon>
        <taxon>Metazoa</taxon>
        <taxon>Ecdysozoa</taxon>
        <taxon>Arthropoda</taxon>
        <taxon>Hexapoda</taxon>
        <taxon>Insecta</taxon>
        <taxon>Pterygota</taxon>
        <taxon>Neoptera</taxon>
        <taxon>Paraneoptera</taxon>
        <taxon>Hemiptera</taxon>
        <taxon>Heteroptera</taxon>
        <taxon>Panheteroptera</taxon>
        <taxon>Cimicomorpha</taxon>
        <taxon>Miridae</taxon>
        <taxon>Dicyphina</taxon>
        <taxon>Nesidiocoris</taxon>
    </lineage>
</organism>
<gene>
    <name evidence="1" type="ORF">NTEN_LOCUS13807</name>
</gene>
<dbReference type="EMBL" id="CADCXU010020489">
    <property type="protein sequence ID" value="CAB0008561.1"/>
    <property type="molecule type" value="Genomic_DNA"/>
</dbReference>
<keyword evidence="2" id="KW-1185">Reference proteome</keyword>
<accession>A0A6H5GYY3</accession>
<protein>
    <submittedName>
        <fullName evidence="1">Uncharacterized protein</fullName>
    </submittedName>
</protein>
<evidence type="ECO:0000313" key="1">
    <source>
        <dbReference type="EMBL" id="CAB0008561.1"/>
    </source>
</evidence>
<sequence length="390" mass="43502">MCRHAEVRNLITSDYHYALARGREESPEYLNANLRRSFTEIVRLHRFRFISQGRHLESRRLSFRMSRSSMTGTVGIFGVLSQDFSLASGIVGKYLSYSRQRGQLQMKVLTIPHRLHIERRGRCSNKSRNQLPNLIHAFLNLSSFQRSAANSARLLEPWKENFSYLGNGRTDSCLQKHLPQGTSLHYPPTSPALVFASSASSWRFAAMEIPEKPLVMGLLDRKGSAAPGSECRTSVGRRLRAQLKEFAQNAKRATGALVTPPPTGTRLFSLDAILGVFFSPNGKSSPRDSCYRLGYNLLGDSSNLNYLADKISTTDDSFSELAASLVGSGRVHIVRVAANAALAVVLLPLHYNKKAYIRSLTNQKLVTIFLTKKNRRVFGTKNNIGHDSSN</sequence>
<evidence type="ECO:0000313" key="2">
    <source>
        <dbReference type="Proteomes" id="UP000479000"/>
    </source>
</evidence>